<dbReference type="InterPro" id="IPR004279">
    <property type="entry name" value="Perilipin"/>
</dbReference>
<accession>G3Q165</accession>
<proteinExistence type="inferred from homology"/>
<sequence>MQQQQHQQHPLSVRKMPINNNQKGQSAAARLARLPVVRSACTKLSVVYTGTKCRHPGLRSLCDAVESGVTAAVAPVMVKLGPQISIANGVACKSLDWLETAFPVINTPTEQIVATARSKMLEIQAVVSIAAHGTRDCVEYTVAWVTGSSRPAGDQAGRPLAKRGPRVGKDLALMARGPLAADQDAEEDDHLVEAKFGRRCPVRLVSLAAKLCRTTYRVVGSKMQCAQDLQTWSLQELPQYMQHQLVSAFFFISDVQVKLPRTQTRQVS</sequence>
<dbReference type="PANTHER" id="PTHR14024">
    <property type="entry name" value="PERILIPIN"/>
    <property type="match status" value="1"/>
</dbReference>
<dbReference type="InParanoid" id="G3Q165"/>
<dbReference type="Pfam" id="PF03036">
    <property type="entry name" value="Perilipin"/>
    <property type="match status" value="1"/>
</dbReference>
<dbReference type="Bgee" id="ENSGACG00000017870">
    <property type="expression patterns" value="Expressed in mesonephros"/>
</dbReference>
<dbReference type="Ensembl" id="ENSGACT00000023659.2">
    <property type="protein sequence ID" value="ENSGACP00000023613.2"/>
    <property type="gene ID" value="ENSGACG00000017870.2"/>
</dbReference>
<dbReference type="GeneID" id="120825232"/>
<reference evidence="5" key="2">
    <citation type="submission" date="2025-08" db="UniProtKB">
        <authorList>
            <consortium name="Ensembl"/>
        </authorList>
    </citation>
    <scope>IDENTIFICATION</scope>
</reference>
<dbReference type="OMA" id="QHTVTWV"/>
<dbReference type="Proteomes" id="UP000007635">
    <property type="component" value="Chromosome IX"/>
</dbReference>
<evidence type="ECO:0000313" key="5">
    <source>
        <dbReference type="Ensembl" id="ENSGACP00000023613.2"/>
    </source>
</evidence>
<dbReference type="GeneTree" id="ENSGT00940000169889"/>
<comment type="subcellular location">
    <subcellularLocation>
        <location evidence="1">Lipid droplet</location>
    </subcellularLocation>
</comment>
<keyword evidence="6" id="KW-1185">Reference proteome</keyword>
<reference evidence="5" key="3">
    <citation type="submission" date="2025-09" db="UniProtKB">
        <authorList>
            <consortium name="Ensembl"/>
        </authorList>
    </citation>
    <scope>IDENTIFICATION</scope>
</reference>
<dbReference type="GO" id="GO:0019915">
    <property type="term" value="P:lipid storage"/>
    <property type="evidence" value="ECO:0007669"/>
    <property type="project" value="TreeGrafter"/>
</dbReference>
<dbReference type="GO" id="GO:0010890">
    <property type="term" value="P:positive regulation of triglyceride storage"/>
    <property type="evidence" value="ECO:0007669"/>
    <property type="project" value="TreeGrafter"/>
</dbReference>
<dbReference type="GO" id="GO:0005829">
    <property type="term" value="C:cytosol"/>
    <property type="evidence" value="ECO:0007669"/>
    <property type="project" value="TreeGrafter"/>
</dbReference>
<evidence type="ECO:0008006" key="7">
    <source>
        <dbReference type="Google" id="ProtNLM"/>
    </source>
</evidence>
<feature type="region of interest" description="Disordered" evidence="4">
    <location>
        <begin position="1"/>
        <end position="24"/>
    </location>
</feature>
<reference evidence="5 6" key="1">
    <citation type="journal article" date="2021" name="G3 (Bethesda)">
        <title>Improved contiguity of the threespine stickleback genome using long-read sequencing.</title>
        <authorList>
            <person name="Nath S."/>
            <person name="Shaw D.E."/>
            <person name="White M.A."/>
        </authorList>
    </citation>
    <scope>NUCLEOTIDE SEQUENCE [LARGE SCALE GENOMIC DNA]</scope>
    <source>
        <strain evidence="5 6">Lake Benthic</strain>
    </source>
</reference>
<protein>
    <recommendedName>
        <fullName evidence="7">Perilipin</fullName>
    </recommendedName>
</protein>
<organism evidence="5 6">
    <name type="scientific">Gasterosteus aculeatus aculeatus</name>
    <name type="common">three-spined stickleback</name>
    <dbReference type="NCBI Taxonomy" id="481459"/>
    <lineage>
        <taxon>Eukaryota</taxon>
        <taxon>Metazoa</taxon>
        <taxon>Chordata</taxon>
        <taxon>Craniata</taxon>
        <taxon>Vertebrata</taxon>
        <taxon>Euteleostomi</taxon>
        <taxon>Actinopterygii</taxon>
        <taxon>Neopterygii</taxon>
        <taxon>Teleostei</taxon>
        <taxon>Neoteleostei</taxon>
        <taxon>Acanthomorphata</taxon>
        <taxon>Eupercaria</taxon>
        <taxon>Perciformes</taxon>
        <taxon>Cottioidei</taxon>
        <taxon>Gasterosteales</taxon>
        <taxon>Gasterosteidae</taxon>
        <taxon>Gasterosteus</taxon>
    </lineage>
</organism>
<evidence type="ECO:0000313" key="6">
    <source>
        <dbReference type="Proteomes" id="UP000007635"/>
    </source>
</evidence>
<evidence type="ECO:0000256" key="4">
    <source>
        <dbReference type="SAM" id="MobiDB-lite"/>
    </source>
</evidence>
<name>G3Q165_GASAC</name>
<evidence type="ECO:0000256" key="3">
    <source>
        <dbReference type="ARBA" id="ARBA00022677"/>
    </source>
</evidence>
<dbReference type="STRING" id="69293.ENSGACP00000023613"/>
<dbReference type="RefSeq" id="XP_040042674.1">
    <property type="nucleotide sequence ID" value="XM_040186740.1"/>
</dbReference>
<dbReference type="AlphaFoldDB" id="G3Q165"/>
<dbReference type="GO" id="GO:0005811">
    <property type="term" value="C:lipid droplet"/>
    <property type="evidence" value="ECO:0007669"/>
    <property type="project" value="UniProtKB-SubCell"/>
</dbReference>
<evidence type="ECO:0000256" key="2">
    <source>
        <dbReference type="ARBA" id="ARBA00006311"/>
    </source>
</evidence>
<keyword evidence="3" id="KW-0551">Lipid droplet</keyword>
<comment type="similarity">
    <text evidence="2">Belongs to the perilipin family.</text>
</comment>
<evidence type="ECO:0000256" key="1">
    <source>
        <dbReference type="ARBA" id="ARBA00004502"/>
    </source>
</evidence>
<dbReference type="PANTHER" id="PTHR14024:SF49">
    <property type="entry name" value="LIPID STORAGE DROPLETS SURFACE-BINDING PROTEIN 1"/>
    <property type="match status" value="1"/>
</dbReference>